<dbReference type="Pfam" id="PF14392">
    <property type="entry name" value="zf-CCHC_4"/>
    <property type="match status" value="1"/>
</dbReference>
<accession>A0A8X7S6C4</accession>
<evidence type="ECO:0008006" key="5">
    <source>
        <dbReference type="Google" id="ProtNLM"/>
    </source>
</evidence>
<evidence type="ECO:0000259" key="1">
    <source>
        <dbReference type="Pfam" id="PF14111"/>
    </source>
</evidence>
<feature type="domain" description="DUF4283" evidence="1">
    <location>
        <begin position="22"/>
        <end position="101"/>
    </location>
</feature>
<dbReference type="OrthoDB" id="1750606at2759"/>
<dbReference type="EMBL" id="JAAMPC010000008">
    <property type="protein sequence ID" value="KAG2298269.1"/>
    <property type="molecule type" value="Genomic_DNA"/>
</dbReference>
<keyword evidence="4" id="KW-1185">Reference proteome</keyword>
<gene>
    <name evidence="3" type="ORF">Bca52824_034741</name>
</gene>
<evidence type="ECO:0000259" key="2">
    <source>
        <dbReference type="Pfam" id="PF14392"/>
    </source>
</evidence>
<evidence type="ECO:0000313" key="3">
    <source>
        <dbReference type="EMBL" id="KAG2298269.1"/>
    </source>
</evidence>
<organism evidence="3 4">
    <name type="scientific">Brassica carinata</name>
    <name type="common">Ethiopian mustard</name>
    <name type="synonym">Abyssinian cabbage</name>
    <dbReference type="NCBI Taxonomy" id="52824"/>
    <lineage>
        <taxon>Eukaryota</taxon>
        <taxon>Viridiplantae</taxon>
        <taxon>Streptophyta</taxon>
        <taxon>Embryophyta</taxon>
        <taxon>Tracheophyta</taxon>
        <taxon>Spermatophyta</taxon>
        <taxon>Magnoliopsida</taxon>
        <taxon>eudicotyledons</taxon>
        <taxon>Gunneridae</taxon>
        <taxon>Pentapetalae</taxon>
        <taxon>rosids</taxon>
        <taxon>malvids</taxon>
        <taxon>Brassicales</taxon>
        <taxon>Brassicaceae</taxon>
        <taxon>Brassiceae</taxon>
        <taxon>Brassica</taxon>
    </lineage>
</organism>
<sequence>MTLEEEDIPFDLPNLPQFSSCQKNSISLIGRILNPDCQKISNLIRDMPRKWQKYDRVRGVALSQERFQFIFNHEYDLEDVYNKGVHTFNDWALAIERWVEKPPPDYLNFVHIWVRMRNIPVNHYMAGSISAFGDLVGQVVEVAFDPTKPQSNDYERVKIRFDVSKPLSKSKVINLPEGGQATITYEYERIQKRCFHCQRLTHEQITCPFKLRSLQKQSDQAAFSQEGSRMVKEKILKESDPFLVC</sequence>
<dbReference type="InterPro" id="IPR025836">
    <property type="entry name" value="Zn_knuckle_CX2CX4HX4C"/>
</dbReference>
<dbReference type="PANTHER" id="PTHR31286:SF178">
    <property type="entry name" value="DUF4283 DOMAIN-CONTAINING PROTEIN"/>
    <property type="match status" value="1"/>
</dbReference>
<dbReference type="AlphaFoldDB" id="A0A8X7S6C4"/>
<proteinExistence type="predicted"/>
<dbReference type="PANTHER" id="PTHR31286">
    <property type="entry name" value="GLYCINE-RICH CELL WALL STRUCTURAL PROTEIN 1.8-LIKE"/>
    <property type="match status" value="1"/>
</dbReference>
<protein>
    <recommendedName>
        <fullName evidence="5">DUF4283 domain-containing protein</fullName>
    </recommendedName>
</protein>
<feature type="domain" description="Zinc knuckle CX2CX4HX4C" evidence="2">
    <location>
        <begin position="161"/>
        <end position="208"/>
    </location>
</feature>
<dbReference type="Proteomes" id="UP000886595">
    <property type="component" value="Unassembled WGS sequence"/>
</dbReference>
<comment type="caution">
    <text evidence="3">The sequence shown here is derived from an EMBL/GenBank/DDBJ whole genome shotgun (WGS) entry which is preliminary data.</text>
</comment>
<reference evidence="3 4" key="1">
    <citation type="submission" date="2020-02" db="EMBL/GenBank/DDBJ databases">
        <authorList>
            <person name="Ma Q."/>
            <person name="Huang Y."/>
            <person name="Song X."/>
            <person name="Pei D."/>
        </authorList>
    </citation>
    <scope>NUCLEOTIDE SEQUENCE [LARGE SCALE GENOMIC DNA]</scope>
    <source>
        <strain evidence="3">Sxm20200214</strain>
        <tissue evidence="3">Leaf</tissue>
    </source>
</reference>
<evidence type="ECO:0000313" key="4">
    <source>
        <dbReference type="Proteomes" id="UP000886595"/>
    </source>
</evidence>
<name>A0A8X7S6C4_BRACI</name>
<dbReference type="Pfam" id="PF14111">
    <property type="entry name" value="DUF4283"/>
    <property type="match status" value="1"/>
</dbReference>
<dbReference type="InterPro" id="IPR040256">
    <property type="entry name" value="At4g02000-like"/>
</dbReference>
<dbReference type="InterPro" id="IPR025558">
    <property type="entry name" value="DUF4283"/>
</dbReference>